<gene>
    <name evidence="3" type="ORF">AQUCO_02800234v1</name>
</gene>
<reference evidence="3 4" key="1">
    <citation type="submission" date="2017-09" db="EMBL/GenBank/DDBJ databases">
        <title>WGS assembly of Aquilegia coerulea Goldsmith.</title>
        <authorList>
            <person name="Hodges S."/>
            <person name="Kramer E."/>
            <person name="Nordborg M."/>
            <person name="Tomkins J."/>
            <person name="Borevitz J."/>
            <person name="Derieg N."/>
            <person name="Yan J."/>
            <person name="Mihaltcheva S."/>
            <person name="Hayes R.D."/>
            <person name="Rokhsar D."/>
        </authorList>
    </citation>
    <scope>NUCLEOTIDE SEQUENCE [LARGE SCALE GENOMIC DNA]</scope>
    <source>
        <strain evidence="4">cv. Goldsmith</strain>
    </source>
</reference>
<dbReference type="PROSITE" id="PS50004">
    <property type="entry name" value="C2"/>
    <property type="match status" value="1"/>
</dbReference>
<feature type="region of interest" description="Disordered" evidence="1">
    <location>
        <begin position="273"/>
        <end position="342"/>
    </location>
</feature>
<keyword evidence="4" id="KW-1185">Reference proteome</keyword>
<feature type="compositionally biased region" description="Polar residues" evidence="1">
    <location>
        <begin position="394"/>
        <end position="410"/>
    </location>
</feature>
<dbReference type="CDD" id="cd00030">
    <property type="entry name" value="C2"/>
    <property type="match status" value="1"/>
</dbReference>
<evidence type="ECO:0000313" key="4">
    <source>
        <dbReference type="Proteomes" id="UP000230069"/>
    </source>
</evidence>
<dbReference type="EMBL" id="KZ305045">
    <property type="protein sequence ID" value="PIA38391.1"/>
    <property type="molecule type" value="Genomic_DNA"/>
</dbReference>
<accession>A0A2G5D4F2</accession>
<proteinExistence type="predicted"/>
<dbReference type="Pfam" id="PF00168">
    <property type="entry name" value="C2"/>
    <property type="match status" value="1"/>
</dbReference>
<organism evidence="3 4">
    <name type="scientific">Aquilegia coerulea</name>
    <name type="common">Rocky mountain columbine</name>
    <dbReference type="NCBI Taxonomy" id="218851"/>
    <lineage>
        <taxon>Eukaryota</taxon>
        <taxon>Viridiplantae</taxon>
        <taxon>Streptophyta</taxon>
        <taxon>Embryophyta</taxon>
        <taxon>Tracheophyta</taxon>
        <taxon>Spermatophyta</taxon>
        <taxon>Magnoliopsida</taxon>
        <taxon>Ranunculales</taxon>
        <taxon>Ranunculaceae</taxon>
        <taxon>Thalictroideae</taxon>
        <taxon>Aquilegia</taxon>
    </lineage>
</organism>
<dbReference type="Proteomes" id="UP000230069">
    <property type="component" value="Unassembled WGS sequence"/>
</dbReference>
<evidence type="ECO:0000256" key="1">
    <source>
        <dbReference type="SAM" id="MobiDB-lite"/>
    </source>
</evidence>
<dbReference type="PANTHER" id="PTHR31208">
    <property type="entry name" value="EXPRESSED PROTEIN"/>
    <property type="match status" value="1"/>
</dbReference>
<dbReference type="AlphaFoldDB" id="A0A2G5D4F2"/>
<feature type="compositionally biased region" description="Basic and acidic residues" evidence="1">
    <location>
        <begin position="319"/>
        <end position="333"/>
    </location>
</feature>
<protein>
    <recommendedName>
        <fullName evidence="2">C2 domain-containing protein</fullName>
    </recommendedName>
</protein>
<feature type="domain" description="C2" evidence="2">
    <location>
        <begin position="33"/>
        <end position="156"/>
    </location>
</feature>
<dbReference type="Gene3D" id="2.60.40.150">
    <property type="entry name" value="C2 domain"/>
    <property type="match status" value="1"/>
</dbReference>
<feature type="compositionally biased region" description="Polar residues" evidence="1">
    <location>
        <begin position="308"/>
        <end position="317"/>
    </location>
</feature>
<dbReference type="InterPro" id="IPR000008">
    <property type="entry name" value="C2_dom"/>
</dbReference>
<dbReference type="PANTHER" id="PTHR31208:SF2">
    <property type="entry name" value="DOMAIN-CONTAINING PROTEIN, PUTATIVE, EXPRESSED-RELATED"/>
    <property type="match status" value="1"/>
</dbReference>
<name>A0A2G5D4F2_AQUCA</name>
<feature type="region of interest" description="Disordered" evidence="1">
    <location>
        <begin position="389"/>
        <end position="410"/>
    </location>
</feature>
<dbReference type="SUPFAM" id="SSF49562">
    <property type="entry name" value="C2 domain (Calcium/lipid-binding domain, CaLB)"/>
    <property type="match status" value="1"/>
</dbReference>
<dbReference type="OrthoDB" id="270970at2759"/>
<evidence type="ECO:0000313" key="3">
    <source>
        <dbReference type="EMBL" id="PIA38391.1"/>
    </source>
</evidence>
<feature type="compositionally biased region" description="Low complexity" evidence="1">
    <location>
        <begin position="284"/>
        <end position="303"/>
    </location>
</feature>
<sequence length="423" mass="45891">MATHVNNLSVVTAESERKENGVVVRNLGNGSGENGGTRKENVASLDKYVGVLEVFVHQARDIQNICIYHKQDVYARLCLTNDLETTFSTKIINGGGKNPVFNDSLRLDVRNLDASLKCEVWMMSRVKNYLEDQLLGFAVVPLSEIFAANGKLAQEFSLSSNDLFHSPAGFVQLSISYYGAQPDVYAIPTPRASLTANTVMEDSEILDSLSNDYDKIEFPDPSIVNETQFMVSQYFGLDSESSESLNTTESDNHLNSSAGVRVVESFSEGSFISTDATNNDNPASSVSTNESPSVSITASSPSVCDTPGASQSSNQELVSDLKEKNADNSKDESVSSSGIPNNKSAHSVFGVNIVPEKTVVQQDIVDMYMKSMQQFTESLAKMKLPMDGEKGTIDSGNANGSSEQKLQTPKSGSRVFYGSRAFF</sequence>
<dbReference type="FunCoup" id="A0A2G5D4F2">
    <property type="interactions" value="1419"/>
</dbReference>
<dbReference type="InParanoid" id="A0A2G5D4F2"/>
<dbReference type="STRING" id="218851.A0A2G5D4F2"/>
<dbReference type="SMART" id="SM00239">
    <property type="entry name" value="C2"/>
    <property type="match status" value="1"/>
</dbReference>
<dbReference type="InterPro" id="IPR035892">
    <property type="entry name" value="C2_domain_sf"/>
</dbReference>
<evidence type="ECO:0000259" key="2">
    <source>
        <dbReference type="PROSITE" id="PS50004"/>
    </source>
</evidence>
<feature type="compositionally biased region" description="Polar residues" evidence="1">
    <location>
        <begin position="273"/>
        <end position="283"/>
    </location>
</feature>